<accession>A0ABN8K7H9</accession>
<evidence type="ECO:0000259" key="1">
    <source>
        <dbReference type="Pfam" id="PF01261"/>
    </source>
</evidence>
<comment type="caution">
    <text evidence="2">The sequence shown here is derived from an EMBL/GenBank/DDBJ whole genome shotgun (WGS) entry which is preliminary data.</text>
</comment>
<reference evidence="2 3" key="1">
    <citation type="submission" date="2022-03" db="EMBL/GenBank/DDBJ databases">
        <authorList>
            <person name="Brunel B."/>
        </authorList>
    </citation>
    <scope>NUCLEOTIDE SEQUENCE [LARGE SCALE GENOMIC DNA]</scope>
    <source>
        <strain evidence="2">STM5069sample</strain>
    </source>
</reference>
<gene>
    <name evidence="2" type="ORF">MES5069_470031</name>
</gene>
<dbReference type="InterPro" id="IPR036237">
    <property type="entry name" value="Xyl_isomerase-like_sf"/>
</dbReference>
<evidence type="ECO:0000313" key="2">
    <source>
        <dbReference type="EMBL" id="CAH2405471.1"/>
    </source>
</evidence>
<dbReference type="SUPFAM" id="SSF51658">
    <property type="entry name" value="Xylose isomerase-like"/>
    <property type="match status" value="1"/>
</dbReference>
<dbReference type="Gene3D" id="3.20.20.150">
    <property type="entry name" value="Divalent-metal-dependent TIM barrel enzymes"/>
    <property type="match status" value="1"/>
</dbReference>
<dbReference type="InterPro" id="IPR013022">
    <property type="entry name" value="Xyl_isomerase-like_TIM-brl"/>
</dbReference>
<organism evidence="2 3">
    <name type="scientific">Mesorhizobium escarrei</name>
    <dbReference type="NCBI Taxonomy" id="666018"/>
    <lineage>
        <taxon>Bacteria</taxon>
        <taxon>Pseudomonadati</taxon>
        <taxon>Pseudomonadota</taxon>
        <taxon>Alphaproteobacteria</taxon>
        <taxon>Hyphomicrobiales</taxon>
        <taxon>Phyllobacteriaceae</taxon>
        <taxon>Mesorhizobium</taxon>
    </lineage>
</organism>
<dbReference type="EMBL" id="CAKXZT010000143">
    <property type="protein sequence ID" value="CAH2405471.1"/>
    <property type="molecule type" value="Genomic_DNA"/>
</dbReference>
<dbReference type="PANTHER" id="PTHR12110">
    <property type="entry name" value="HYDROXYPYRUVATE ISOMERASE"/>
    <property type="match status" value="1"/>
</dbReference>
<name>A0ABN8K7H9_9HYPH</name>
<sequence>MLERLGEEACNATWRRRRIVKGEFWEGQTMHLSTHNWMRAEPLETTLKRIKTFGYESIEISGEPEQYKINETRALLKEHGIRCWGAVTLMLGERNLAAKDQGQRERSVQYVKDVLTMVSELDGEIITLVPATVGKVVPDGTEEEEWKWVVDATRECFTHAKKVGVKIAVEPLNRFETYLFNRGAQALALADAVSPECGVCLDAYHLHMEEFNVYDAIRQVGNRLFDFHVADNNRFAAGLGQIDWPKIVGTLMEVGYDGALTNEFVAPVDRTPAAPYPDMVERNPVDISPEQLKFIQDHGSSVLTEKFYTDQMRITAETLLPLIK</sequence>
<protein>
    <submittedName>
        <fullName evidence="2">D-Tagatose 3-epimerase</fullName>
    </submittedName>
</protein>
<feature type="domain" description="Xylose isomerase-like TIM barrel" evidence="1">
    <location>
        <begin position="48"/>
        <end position="271"/>
    </location>
</feature>
<dbReference type="Proteomes" id="UP001153050">
    <property type="component" value="Unassembled WGS sequence"/>
</dbReference>
<proteinExistence type="predicted"/>
<evidence type="ECO:0000313" key="3">
    <source>
        <dbReference type="Proteomes" id="UP001153050"/>
    </source>
</evidence>
<dbReference type="InterPro" id="IPR050312">
    <property type="entry name" value="IolE/XylAMocC-like"/>
</dbReference>
<dbReference type="PANTHER" id="PTHR12110:SF21">
    <property type="entry name" value="XYLOSE ISOMERASE-LIKE TIM BARREL DOMAIN-CONTAINING PROTEIN"/>
    <property type="match status" value="1"/>
</dbReference>
<dbReference type="Pfam" id="PF01261">
    <property type="entry name" value="AP_endonuc_2"/>
    <property type="match status" value="1"/>
</dbReference>
<keyword evidence="3" id="KW-1185">Reference proteome</keyword>